<sequence>MEKKSASCFSHIIHKEIKWEGQCCHISCFFTLRRRVYSQREASFISCTRHFKSSLLYLLDSCCTILAT</sequence>
<evidence type="ECO:0000313" key="1">
    <source>
        <dbReference type="EMBL" id="KDR23082.1"/>
    </source>
</evidence>
<dbReference type="Proteomes" id="UP000027135">
    <property type="component" value="Unassembled WGS sequence"/>
</dbReference>
<organism evidence="1 2">
    <name type="scientific">Zootermopsis nevadensis</name>
    <name type="common">Dampwood termite</name>
    <dbReference type="NCBI Taxonomy" id="136037"/>
    <lineage>
        <taxon>Eukaryota</taxon>
        <taxon>Metazoa</taxon>
        <taxon>Ecdysozoa</taxon>
        <taxon>Arthropoda</taxon>
        <taxon>Hexapoda</taxon>
        <taxon>Insecta</taxon>
        <taxon>Pterygota</taxon>
        <taxon>Neoptera</taxon>
        <taxon>Polyneoptera</taxon>
        <taxon>Dictyoptera</taxon>
        <taxon>Blattodea</taxon>
        <taxon>Blattoidea</taxon>
        <taxon>Termitoidae</taxon>
        <taxon>Termopsidae</taxon>
        <taxon>Zootermopsis</taxon>
    </lineage>
</organism>
<evidence type="ECO:0000313" key="2">
    <source>
        <dbReference type="Proteomes" id="UP000027135"/>
    </source>
</evidence>
<name>A0A067RH26_ZOONE</name>
<gene>
    <name evidence="1" type="ORF">L798_14212</name>
</gene>
<dbReference type="EMBL" id="KK852474">
    <property type="protein sequence ID" value="KDR23082.1"/>
    <property type="molecule type" value="Genomic_DNA"/>
</dbReference>
<dbReference type="AlphaFoldDB" id="A0A067RH26"/>
<reference evidence="1 2" key="1">
    <citation type="journal article" date="2014" name="Nat. Commun.">
        <title>Molecular traces of alternative social organization in a termite genome.</title>
        <authorList>
            <person name="Terrapon N."/>
            <person name="Li C."/>
            <person name="Robertson H.M."/>
            <person name="Ji L."/>
            <person name="Meng X."/>
            <person name="Booth W."/>
            <person name="Chen Z."/>
            <person name="Childers C.P."/>
            <person name="Glastad K.M."/>
            <person name="Gokhale K."/>
            <person name="Gowin J."/>
            <person name="Gronenberg W."/>
            <person name="Hermansen R.A."/>
            <person name="Hu H."/>
            <person name="Hunt B.G."/>
            <person name="Huylmans A.K."/>
            <person name="Khalil S.M."/>
            <person name="Mitchell R.D."/>
            <person name="Munoz-Torres M.C."/>
            <person name="Mustard J.A."/>
            <person name="Pan H."/>
            <person name="Reese J.T."/>
            <person name="Scharf M.E."/>
            <person name="Sun F."/>
            <person name="Vogel H."/>
            <person name="Xiao J."/>
            <person name="Yang W."/>
            <person name="Yang Z."/>
            <person name="Yang Z."/>
            <person name="Zhou J."/>
            <person name="Zhu J."/>
            <person name="Brent C.S."/>
            <person name="Elsik C.G."/>
            <person name="Goodisman M.A."/>
            <person name="Liberles D.A."/>
            <person name="Roe R.M."/>
            <person name="Vargo E.L."/>
            <person name="Vilcinskas A."/>
            <person name="Wang J."/>
            <person name="Bornberg-Bauer E."/>
            <person name="Korb J."/>
            <person name="Zhang G."/>
            <person name="Liebig J."/>
        </authorList>
    </citation>
    <scope>NUCLEOTIDE SEQUENCE [LARGE SCALE GENOMIC DNA]</scope>
    <source>
        <tissue evidence="1">Whole organism</tissue>
    </source>
</reference>
<dbReference type="InParanoid" id="A0A067RH26"/>
<keyword evidence="2" id="KW-1185">Reference proteome</keyword>
<protein>
    <submittedName>
        <fullName evidence="1">Uncharacterized protein</fullName>
    </submittedName>
</protein>
<proteinExistence type="predicted"/>
<accession>A0A067RH26</accession>